<name>A0A016XKM5_9BURK</name>
<dbReference type="STRING" id="1458275.AZ34_12350"/>
<protein>
    <submittedName>
        <fullName evidence="3">3-phytase</fullName>
    </submittedName>
</protein>
<dbReference type="PROSITE" id="PS51257">
    <property type="entry name" value="PROKAR_LIPOPROTEIN"/>
    <property type="match status" value="1"/>
</dbReference>
<comment type="caution">
    <text evidence="3">The sequence shown here is derived from an EMBL/GenBank/DDBJ whole genome shotgun (WGS) entry which is preliminary data.</text>
</comment>
<dbReference type="AlphaFoldDB" id="A0A016XKM5"/>
<dbReference type="SUPFAM" id="SSF50956">
    <property type="entry name" value="Thermostable phytase (3-phytase)"/>
    <property type="match status" value="2"/>
</dbReference>
<feature type="signal peptide" evidence="1">
    <location>
        <begin position="1"/>
        <end position="36"/>
    </location>
</feature>
<dbReference type="EMBL" id="JEMG01000001">
    <property type="protein sequence ID" value="EYC51778.1"/>
    <property type="molecule type" value="Genomic_DNA"/>
</dbReference>
<accession>A0A016XKM5</accession>
<evidence type="ECO:0000313" key="3">
    <source>
        <dbReference type="EMBL" id="EYC51778.1"/>
    </source>
</evidence>
<dbReference type="GO" id="GO:0016158">
    <property type="term" value="F:inositol hexakisphosphate 3-phosphatase activity"/>
    <property type="evidence" value="ECO:0007669"/>
    <property type="project" value="InterPro"/>
</dbReference>
<dbReference type="OrthoDB" id="8696437at2"/>
<dbReference type="eggNOG" id="COG4247">
    <property type="taxonomic scope" value="Bacteria"/>
</dbReference>
<evidence type="ECO:0000259" key="2">
    <source>
        <dbReference type="PROSITE" id="PS51662"/>
    </source>
</evidence>
<evidence type="ECO:0000256" key="1">
    <source>
        <dbReference type="SAM" id="SignalP"/>
    </source>
</evidence>
<dbReference type="InterPro" id="IPR003431">
    <property type="entry name" value="B-propeller_Phytase"/>
</dbReference>
<dbReference type="Pfam" id="PF02333">
    <property type="entry name" value="Phytase"/>
    <property type="match status" value="1"/>
</dbReference>
<evidence type="ECO:0000313" key="4">
    <source>
        <dbReference type="Proteomes" id="UP000023268"/>
    </source>
</evidence>
<reference evidence="3 4" key="1">
    <citation type="submission" date="2014-02" db="EMBL/GenBank/DDBJ databases">
        <title>Draft Genome of Hylemonella gracilis isolated from the Niagara River.</title>
        <authorList>
            <person name="Pawlowski D.R."/>
            <person name="Koudelka G.B."/>
        </authorList>
    </citation>
    <scope>NUCLEOTIDE SEQUENCE [LARGE SCALE GENOMIC DNA]</scope>
    <source>
        <strain evidence="3 4">Niagara R</strain>
    </source>
</reference>
<dbReference type="InterPro" id="IPR011042">
    <property type="entry name" value="6-blade_b-propeller_TolB-like"/>
</dbReference>
<keyword evidence="1" id="KW-0732">Signal</keyword>
<proteinExistence type="predicted"/>
<dbReference type="RefSeq" id="WP_051509765.1">
    <property type="nucleotide sequence ID" value="NZ_JEMG01000001.1"/>
</dbReference>
<feature type="domain" description="BPP" evidence="2">
    <location>
        <begin position="245"/>
        <end position="578"/>
    </location>
</feature>
<feature type="domain" description="BPP" evidence="2">
    <location>
        <begin position="41"/>
        <end position="224"/>
    </location>
</feature>
<dbReference type="Gene3D" id="2.120.10.30">
    <property type="entry name" value="TolB, C-terminal domain"/>
    <property type="match status" value="2"/>
</dbReference>
<feature type="chain" id="PRO_5001495406" evidence="1">
    <location>
        <begin position="37"/>
        <end position="581"/>
    </location>
</feature>
<gene>
    <name evidence="3" type="ORF">AZ34_12350</name>
</gene>
<organism evidence="3 4">
    <name type="scientific">Hylemonella gracilis str. Niagara R</name>
    <dbReference type="NCBI Taxonomy" id="1458275"/>
    <lineage>
        <taxon>Bacteria</taxon>
        <taxon>Pseudomonadati</taxon>
        <taxon>Pseudomonadota</taxon>
        <taxon>Betaproteobacteria</taxon>
        <taxon>Burkholderiales</taxon>
        <taxon>Comamonadaceae</taxon>
        <taxon>Hylemonella</taxon>
    </lineage>
</organism>
<dbReference type="Proteomes" id="UP000023268">
    <property type="component" value="Unassembled WGS sequence"/>
</dbReference>
<dbReference type="PROSITE" id="PS51662">
    <property type="entry name" value="BP_PHYTASE"/>
    <property type="match status" value="2"/>
</dbReference>
<sequence>MAPHRQHDERTPRSRSTSARILGALTTALSCFSANASTPLATATPAVAQVLAAAEESMALPGSAEGGWLVVEPQTVRLLDATGRERDRLPVRAEHLDLRPSGNTRAARAVVFDSDHQQPLLLTIKDFRLQLAHRFEPVDYALEAMCLYRDGQGLDHLFMIAKDGLAEQWLLPLPDAQGAPRLLRHLALPPNAESCRGDDQRGLILIEEGTETGRGFWAYAADGEGVPRRRWLGAKLPPADRLPTWSSATARLPYVLPSAQTDPVARSGDAADDPAIWIHPGDPTRSRILGTNKKQGLLSYDLQGRQMQLIESGRLNNVDVRQNLHIGPSTNETAVDLAVATQRDDNTLVVFEIDAQGQAREAARIATGLKDIYGMCLHRTPRGGLEAFVNDKSGRFEHIRITRQQQGSEISYAGERLRVFSTRSQPEGCVADDAQGRLFFGEEKRGIWTLPTATDRRESAQLILGVGPWLVADVEGLAIYRSANSQASYLIASSQGNNSYVVLDALPPHKVRGAFRIGINAQAGIDGASETDGLEVSPVRLSGAYDQGMLVVQDGYKRLPDGAQNFKYIAWRTIAQALGLN</sequence>